<dbReference type="RefSeq" id="XP_022812379.1">
    <property type="nucleotide sequence ID" value="XM_022956477.1"/>
</dbReference>
<feature type="chain" id="PRO_5014502075" evidence="1">
    <location>
        <begin position="24"/>
        <end position="124"/>
    </location>
</feature>
<organism evidence="2 5">
    <name type="scientific">Plasmodium yoelii</name>
    <dbReference type="NCBI Taxonomy" id="5861"/>
    <lineage>
        <taxon>Eukaryota</taxon>
        <taxon>Sar</taxon>
        <taxon>Alveolata</taxon>
        <taxon>Apicomplexa</taxon>
        <taxon>Aconoidasida</taxon>
        <taxon>Haemosporida</taxon>
        <taxon>Plasmodiidae</taxon>
        <taxon>Plasmodium</taxon>
        <taxon>Plasmodium (Vinckeia)</taxon>
    </lineage>
</organism>
<dbReference type="Gene3D" id="1.10.287.110">
    <property type="entry name" value="DnaJ domain"/>
    <property type="match status" value="1"/>
</dbReference>
<reference evidence="4 5" key="1">
    <citation type="journal article" date="2014" name="BMC Biol.">
        <title>A comprehensive evaluation of rodent malaria parasite genomes and gene expression.</title>
        <authorList>
            <person name="Otto T.D."/>
            <person name="Bohme U."/>
            <person name="Jackson A.P."/>
            <person name="Hunt M."/>
            <person name="Franke-Fayard B."/>
            <person name="Hoeijmakers W.A."/>
            <person name="Religa A.A."/>
            <person name="Robertson L."/>
            <person name="Sanders M."/>
            <person name="Ogun S.A."/>
            <person name="Cunningham D."/>
            <person name="Erhart A."/>
            <person name="Billker O."/>
            <person name="Khan S.M."/>
            <person name="Stunnenberg H.G."/>
            <person name="Langhorne J."/>
            <person name="Holder A.A."/>
            <person name="Waters A.P."/>
            <person name="Newbold C.I."/>
            <person name="Pain A."/>
            <person name="Berriman M."/>
            <person name="Janse C.J."/>
        </authorList>
    </citation>
    <scope>NUCLEOTIDE SEQUENCE [LARGE SCALE GENOMIC DNA]</scope>
    <source>
        <strain evidence="3 4">17X</strain>
        <strain evidence="2 5">YM</strain>
    </source>
</reference>
<dbReference type="VEuPathDB" id="PlasmoDB:PYYM_1115300"/>
<name>A0A078K8T1_PLAYE</name>
<keyword evidence="1" id="KW-0732">Signal</keyword>
<dbReference type="VEuPathDB" id="PlasmoDB:Py17XNL_001105548"/>
<dbReference type="Proteomes" id="UP000072904">
    <property type="component" value="Chromosome 11"/>
</dbReference>
<dbReference type="GeneID" id="34859969"/>
<dbReference type="OMA" id="TCMNVEE"/>
<evidence type="ECO:0000313" key="5">
    <source>
        <dbReference type="Proteomes" id="UP000072904"/>
    </source>
</evidence>
<proteinExistence type="predicted"/>
<dbReference type="KEGG" id="pyo:PY17X_1114300"/>
<evidence type="ECO:0000313" key="2">
    <source>
        <dbReference type="EMBL" id="CDU18835.1"/>
    </source>
</evidence>
<dbReference type="InterPro" id="IPR036869">
    <property type="entry name" value="J_dom_sf"/>
</dbReference>
<reference evidence="2" key="2">
    <citation type="submission" date="2014-05" db="EMBL/GenBank/DDBJ databases">
        <authorList>
            <person name="Aslett A.Martin."/>
            <person name="De Silva Nishadi"/>
        </authorList>
    </citation>
    <scope>NUCLEOTIDE SEQUENCE</scope>
    <source>
        <strain evidence="2">YM</strain>
    </source>
</reference>
<sequence>MLPFKPLSQFIFQFVFITSTALGKAFIQAYKEIIKNKNNTNLIKEKYNSYMNVEEALNILNLDRNKIYKKLTKEELMSLKEEINNRHIVLNKLNAKSGTYNGSAYIQKKAEVAKNILFQHLKID</sequence>
<dbReference type="AlphaFoldDB" id="A0A078K8T1"/>
<dbReference type="Proteomes" id="UP000072874">
    <property type="component" value="Chromosome 11"/>
</dbReference>
<evidence type="ECO:0000313" key="4">
    <source>
        <dbReference type="Proteomes" id="UP000072874"/>
    </source>
</evidence>
<dbReference type="EMBL" id="LK934639">
    <property type="protein sequence ID" value="CDU18835.1"/>
    <property type="molecule type" value="Genomic_DNA"/>
</dbReference>
<protein>
    <submittedName>
        <fullName evidence="2">Mitochondrial import inner membrane translocase subunit TIM16, putative</fullName>
    </submittedName>
</protein>
<reference evidence="3" key="3">
    <citation type="submission" date="2014-05" db="EMBL/GenBank/DDBJ databases">
        <authorList>
            <person name="Aslett M.A."/>
            <person name="De Silva N."/>
        </authorList>
    </citation>
    <scope>NUCLEOTIDE SEQUENCE</scope>
    <source>
        <strain evidence="3">17X</strain>
    </source>
</reference>
<gene>
    <name evidence="3" type="ORF">PY17X_1114300</name>
    <name evidence="2" type="ORF">PYYM_1115300</name>
</gene>
<reference evidence="3" key="4">
    <citation type="submission" date="2019-05" db="EMBL/GenBank/DDBJ databases">
        <authorList>
            <consortium name="Pathogen Informatics"/>
        </authorList>
    </citation>
    <scope>NUCLEOTIDE SEQUENCE</scope>
    <source>
        <strain evidence="3">17X</strain>
    </source>
</reference>
<dbReference type="OrthoDB" id="10262892at2759"/>
<accession>A0A078K8T1</accession>
<evidence type="ECO:0000313" key="3">
    <source>
        <dbReference type="EMBL" id="VTZ79420.1"/>
    </source>
</evidence>
<dbReference type="EMBL" id="LM993665">
    <property type="protein sequence ID" value="VTZ79420.1"/>
    <property type="molecule type" value="Genomic_DNA"/>
</dbReference>
<evidence type="ECO:0000256" key="1">
    <source>
        <dbReference type="SAM" id="SignalP"/>
    </source>
</evidence>
<dbReference type="VEuPathDB" id="PlasmoDB:PY17X_1114300"/>
<feature type="signal peptide" evidence="1">
    <location>
        <begin position="1"/>
        <end position="23"/>
    </location>
</feature>